<proteinExistence type="predicted"/>
<dbReference type="Proteomes" id="UP000195402">
    <property type="component" value="Unassembled WGS sequence"/>
</dbReference>
<keyword evidence="2" id="KW-1185">Reference proteome</keyword>
<sequence>MEAITISQLDFSNLQVGFSFDRGKSERLRESQISDLLLSHDGQWRSRVDVDEDDDEDASVMQMLPESGLIVVKLL</sequence>
<dbReference type="EMBL" id="MVGT01000499">
    <property type="protein sequence ID" value="OVA16486.1"/>
    <property type="molecule type" value="Genomic_DNA"/>
</dbReference>
<name>A0A200R191_MACCD</name>
<reference evidence="1 2" key="1">
    <citation type="journal article" date="2017" name="Mol. Plant">
        <title>The Genome of Medicinal Plant Macleaya cordata Provides New Insights into Benzylisoquinoline Alkaloids Metabolism.</title>
        <authorList>
            <person name="Liu X."/>
            <person name="Liu Y."/>
            <person name="Huang P."/>
            <person name="Ma Y."/>
            <person name="Qing Z."/>
            <person name="Tang Q."/>
            <person name="Cao H."/>
            <person name="Cheng P."/>
            <person name="Zheng Y."/>
            <person name="Yuan Z."/>
            <person name="Zhou Y."/>
            <person name="Liu J."/>
            <person name="Tang Z."/>
            <person name="Zhuo Y."/>
            <person name="Zhang Y."/>
            <person name="Yu L."/>
            <person name="Huang J."/>
            <person name="Yang P."/>
            <person name="Peng Q."/>
            <person name="Zhang J."/>
            <person name="Jiang W."/>
            <person name="Zhang Z."/>
            <person name="Lin K."/>
            <person name="Ro D.K."/>
            <person name="Chen X."/>
            <person name="Xiong X."/>
            <person name="Shang Y."/>
            <person name="Huang S."/>
            <person name="Zeng J."/>
        </authorList>
    </citation>
    <scope>NUCLEOTIDE SEQUENCE [LARGE SCALE GENOMIC DNA]</scope>
    <source>
        <strain evidence="2">cv. BLH2017</strain>
        <tissue evidence="1">Root</tissue>
    </source>
</reference>
<gene>
    <name evidence="1" type="ORF">BVC80_8483g7</name>
</gene>
<evidence type="ECO:0000313" key="1">
    <source>
        <dbReference type="EMBL" id="OVA16486.1"/>
    </source>
</evidence>
<protein>
    <submittedName>
        <fullName evidence="1">Uncharacterized protein</fullName>
    </submittedName>
</protein>
<evidence type="ECO:0000313" key="2">
    <source>
        <dbReference type="Proteomes" id="UP000195402"/>
    </source>
</evidence>
<comment type="caution">
    <text evidence="1">The sequence shown here is derived from an EMBL/GenBank/DDBJ whole genome shotgun (WGS) entry which is preliminary data.</text>
</comment>
<organism evidence="1 2">
    <name type="scientific">Macleaya cordata</name>
    <name type="common">Five-seeded plume-poppy</name>
    <name type="synonym">Bocconia cordata</name>
    <dbReference type="NCBI Taxonomy" id="56857"/>
    <lineage>
        <taxon>Eukaryota</taxon>
        <taxon>Viridiplantae</taxon>
        <taxon>Streptophyta</taxon>
        <taxon>Embryophyta</taxon>
        <taxon>Tracheophyta</taxon>
        <taxon>Spermatophyta</taxon>
        <taxon>Magnoliopsida</taxon>
        <taxon>Ranunculales</taxon>
        <taxon>Papaveraceae</taxon>
        <taxon>Papaveroideae</taxon>
        <taxon>Macleaya</taxon>
    </lineage>
</organism>
<accession>A0A200R191</accession>
<dbReference type="InParanoid" id="A0A200R191"/>
<dbReference type="AlphaFoldDB" id="A0A200R191"/>